<proteinExistence type="predicted"/>
<sequence length="228" mass="25157">MNSVAASGFNQSWWLGGLEWALQHLSTVEVLRFGATSGLVWRATSARGQRLMPCLDRCPEEKEPLQRFLSSLAPGSVRILCLDAVGFHELLDGGPRLAFSGLERLVLPQGLGTRLECLPVPRVPQLRELAVHAGAGELEVSGSSTYPQWLQVWHYCQGQPDSLNPEGIRWIQELLLPLGQPLKALEVEELLPELTKPFLEARERLRSHGSGAGAGAEPWKSLWRVQGD</sequence>
<name>A0AA36IE30_9DINO</name>
<evidence type="ECO:0000313" key="2">
    <source>
        <dbReference type="Proteomes" id="UP001178507"/>
    </source>
</evidence>
<dbReference type="AlphaFoldDB" id="A0AA36IE30"/>
<comment type="caution">
    <text evidence="1">The sequence shown here is derived from an EMBL/GenBank/DDBJ whole genome shotgun (WGS) entry which is preliminary data.</text>
</comment>
<gene>
    <name evidence="1" type="ORF">EVOR1521_LOCUS12498</name>
</gene>
<dbReference type="Proteomes" id="UP001178507">
    <property type="component" value="Unassembled WGS sequence"/>
</dbReference>
<reference evidence="1" key="1">
    <citation type="submission" date="2023-08" db="EMBL/GenBank/DDBJ databases">
        <authorList>
            <person name="Chen Y."/>
            <person name="Shah S."/>
            <person name="Dougan E. K."/>
            <person name="Thang M."/>
            <person name="Chan C."/>
        </authorList>
    </citation>
    <scope>NUCLEOTIDE SEQUENCE</scope>
</reference>
<keyword evidence="2" id="KW-1185">Reference proteome</keyword>
<organism evidence="1 2">
    <name type="scientific">Effrenium voratum</name>
    <dbReference type="NCBI Taxonomy" id="2562239"/>
    <lineage>
        <taxon>Eukaryota</taxon>
        <taxon>Sar</taxon>
        <taxon>Alveolata</taxon>
        <taxon>Dinophyceae</taxon>
        <taxon>Suessiales</taxon>
        <taxon>Symbiodiniaceae</taxon>
        <taxon>Effrenium</taxon>
    </lineage>
</organism>
<evidence type="ECO:0000313" key="1">
    <source>
        <dbReference type="EMBL" id="CAJ1386037.1"/>
    </source>
</evidence>
<dbReference type="EMBL" id="CAUJNA010001324">
    <property type="protein sequence ID" value="CAJ1386037.1"/>
    <property type="molecule type" value="Genomic_DNA"/>
</dbReference>
<accession>A0AA36IE30</accession>
<protein>
    <submittedName>
        <fullName evidence="1">Uncharacterized protein</fullName>
    </submittedName>
</protein>